<gene>
    <name evidence="1" type="ORF">C2L64_42935</name>
</gene>
<dbReference type="KEGG" id="phs:C2L64_42935"/>
<protein>
    <submittedName>
        <fullName evidence="1">Uncharacterized protein</fullName>
    </submittedName>
</protein>
<proteinExistence type="predicted"/>
<name>A0AAN1JKZ6_9BURK</name>
<dbReference type="Gene3D" id="3.20.20.140">
    <property type="entry name" value="Metal-dependent hydrolases"/>
    <property type="match status" value="1"/>
</dbReference>
<sequence>MHYPFFPLPARLRLSHIRRRIRRHIPQQARTARESCSAKGFSPQERSALFHDNAKRVYRL</sequence>
<dbReference type="Proteomes" id="UP000236649">
    <property type="component" value="Chromosome 3"/>
</dbReference>
<evidence type="ECO:0000313" key="2">
    <source>
        <dbReference type="Proteomes" id="UP000236649"/>
    </source>
</evidence>
<accession>A0AAN1JKZ6</accession>
<dbReference type="AlphaFoldDB" id="A0AAN1JKZ6"/>
<organism evidence="1 2">
    <name type="scientific">Paraburkholderia hospita</name>
    <dbReference type="NCBI Taxonomy" id="169430"/>
    <lineage>
        <taxon>Bacteria</taxon>
        <taxon>Pseudomonadati</taxon>
        <taxon>Pseudomonadota</taxon>
        <taxon>Betaproteobacteria</taxon>
        <taxon>Burkholderiales</taxon>
        <taxon>Burkholderiaceae</taxon>
        <taxon>Paraburkholderia</taxon>
    </lineage>
</organism>
<reference evidence="1 2" key="1">
    <citation type="submission" date="2018-01" db="EMBL/GenBank/DDBJ databases">
        <title>Species boundaries and ecological features among Paraburkholderia terrae DSMZ17804T, P. hospita DSMZ17164T and P. caribensis DSMZ13236T.</title>
        <authorList>
            <person name="Pratama A.A."/>
        </authorList>
    </citation>
    <scope>NUCLEOTIDE SEQUENCE [LARGE SCALE GENOMIC DNA]</scope>
    <source>
        <strain evidence="1 2">DSM 17164</strain>
    </source>
</reference>
<dbReference type="EMBL" id="CP026107">
    <property type="protein sequence ID" value="AUT74944.1"/>
    <property type="molecule type" value="Genomic_DNA"/>
</dbReference>
<evidence type="ECO:0000313" key="1">
    <source>
        <dbReference type="EMBL" id="AUT74944.1"/>
    </source>
</evidence>